<evidence type="ECO:0000313" key="4">
    <source>
        <dbReference type="EMBL" id="CAM74270.1"/>
    </source>
</evidence>
<reference evidence="4" key="1">
    <citation type="journal article" date="2007" name="J. Bacteriol.">
        <title>Comparative genome analysis of four magnetotactic bacteria reveals a complex set of group-specific genes implicated in magnetosome biomineralization and function.</title>
        <authorList>
            <person name="Richter M."/>
            <person name="Kube M."/>
            <person name="Bazylinski D.A."/>
            <person name="Lombardot T."/>
            <person name="Gloeckner F.O."/>
            <person name="Reinhardt R."/>
            <person name="Schueler D."/>
        </authorList>
    </citation>
    <scope>NUCLEOTIDE SEQUENCE</scope>
    <source>
        <strain evidence="4">MSR-1</strain>
    </source>
</reference>
<keyword evidence="1" id="KW-0813">Transport</keyword>
<protein>
    <submittedName>
        <fullName evidence="4">FlbE protein</fullName>
    </submittedName>
</protein>
<dbReference type="PANTHER" id="PTHR34982">
    <property type="entry name" value="YOP PROTEINS TRANSLOCATION PROTEIN L"/>
    <property type="match status" value="1"/>
</dbReference>
<evidence type="ECO:0000256" key="2">
    <source>
        <dbReference type="ARBA" id="ARBA00022927"/>
    </source>
</evidence>
<dbReference type="GO" id="GO:0005829">
    <property type="term" value="C:cytosol"/>
    <property type="evidence" value="ECO:0007669"/>
    <property type="project" value="TreeGrafter"/>
</dbReference>
<accession>A4TUG3</accession>
<dbReference type="PANTHER" id="PTHR34982:SF1">
    <property type="entry name" value="FLAGELLAR ASSEMBLY PROTEIN FLIH"/>
    <property type="match status" value="1"/>
</dbReference>
<gene>
    <name evidence="4" type="ORF">MGR_1041</name>
</gene>
<dbReference type="InterPro" id="IPR051472">
    <property type="entry name" value="T3SS_Stator/FliH"/>
</dbReference>
<proteinExistence type="predicted"/>
<name>A4TUG3_9PROT</name>
<feature type="compositionally biased region" description="Acidic residues" evidence="3">
    <location>
        <begin position="27"/>
        <end position="38"/>
    </location>
</feature>
<evidence type="ECO:0000256" key="3">
    <source>
        <dbReference type="SAM" id="MobiDB-lite"/>
    </source>
</evidence>
<feature type="compositionally biased region" description="Basic and acidic residues" evidence="3">
    <location>
        <begin position="1"/>
        <end position="14"/>
    </location>
</feature>
<feature type="region of interest" description="Disordered" evidence="3">
    <location>
        <begin position="1"/>
        <end position="46"/>
    </location>
</feature>
<keyword evidence="2" id="KW-0653">Protein transport</keyword>
<evidence type="ECO:0000256" key="1">
    <source>
        <dbReference type="ARBA" id="ARBA00022448"/>
    </source>
</evidence>
<sequence>MVDRKYMFDLDFDRPQPAQTAHHRAEEEEPDDEPEIEAEPPPPMFSEEDLLLTRESAFNEGREAGLEEAGAATERLLATALATLTQQMDGVSRQQDDANDTNARAAIRVAMAVLKKMLPAACERHAFDEVTRVVEEVVGHVLDEPRIIVRVAAPLVDGVRTQLEAVVQGRGFEGRVVVQADDRLPLGDCRVEWTDGGAERDQARLMADIDAAVERALAPPERRQESDAE</sequence>
<dbReference type="NCBIfam" id="NF004692">
    <property type="entry name" value="PRK06032.1-3"/>
    <property type="match status" value="1"/>
</dbReference>
<dbReference type="EMBL" id="CU459003">
    <property type="protein sequence ID" value="CAM74270.1"/>
    <property type="molecule type" value="Genomic_DNA"/>
</dbReference>
<organism evidence="4">
    <name type="scientific">Magnetospirillum gryphiswaldense</name>
    <dbReference type="NCBI Taxonomy" id="55518"/>
    <lineage>
        <taxon>Bacteria</taxon>
        <taxon>Pseudomonadati</taxon>
        <taxon>Pseudomonadota</taxon>
        <taxon>Alphaproteobacteria</taxon>
        <taxon>Rhodospirillales</taxon>
        <taxon>Rhodospirillaceae</taxon>
        <taxon>Magnetospirillum</taxon>
    </lineage>
</organism>
<dbReference type="AlphaFoldDB" id="A4TUG3"/>
<dbReference type="GO" id="GO:0015031">
    <property type="term" value="P:protein transport"/>
    <property type="evidence" value="ECO:0007669"/>
    <property type="project" value="UniProtKB-KW"/>
</dbReference>
<dbReference type="RefSeq" id="WP_024081771.1">
    <property type="nucleotide sequence ID" value="NZ_CP027527.1"/>
</dbReference>